<name>A0A2A2K6F2_9BILA</name>
<feature type="compositionally biased region" description="Polar residues" evidence="1">
    <location>
        <begin position="84"/>
        <end position="94"/>
    </location>
</feature>
<feature type="region of interest" description="Disordered" evidence="1">
    <location>
        <begin position="84"/>
        <end position="129"/>
    </location>
</feature>
<feature type="compositionally biased region" description="Polar residues" evidence="1">
    <location>
        <begin position="107"/>
        <end position="119"/>
    </location>
</feature>
<evidence type="ECO:0000313" key="2">
    <source>
        <dbReference type="EMBL" id="PAV69480.1"/>
    </source>
</evidence>
<protein>
    <submittedName>
        <fullName evidence="2">Uncharacterized protein</fullName>
    </submittedName>
</protein>
<evidence type="ECO:0000313" key="3">
    <source>
        <dbReference type="Proteomes" id="UP000218231"/>
    </source>
</evidence>
<proteinExistence type="predicted"/>
<reference evidence="2 3" key="1">
    <citation type="journal article" date="2017" name="Curr. Biol.">
        <title>Genome architecture and evolution of a unichromosomal asexual nematode.</title>
        <authorList>
            <person name="Fradin H."/>
            <person name="Zegar C."/>
            <person name="Gutwein M."/>
            <person name="Lucas J."/>
            <person name="Kovtun M."/>
            <person name="Corcoran D."/>
            <person name="Baugh L.R."/>
            <person name="Kiontke K."/>
            <person name="Gunsalus K."/>
            <person name="Fitch D.H."/>
            <person name="Piano F."/>
        </authorList>
    </citation>
    <scope>NUCLEOTIDE SEQUENCE [LARGE SCALE GENOMIC DNA]</scope>
    <source>
        <strain evidence="2">PF1309</strain>
    </source>
</reference>
<evidence type="ECO:0000256" key="1">
    <source>
        <dbReference type="SAM" id="MobiDB-lite"/>
    </source>
</evidence>
<accession>A0A2A2K6F2</accession>
<organism evidence="2 3">
    <name type="scientific">Diploscapter pachys</name>
    <dbReference type="NCBI Taxonomy" id="2018661"/>
    <lineage>
        <taxon>Eukaryota</taxon>
        <taxon>Metazoa</taxon>
        <taxon>Ecdysozoa</taxon>
        <taxon>Nematoda</taxon>
        <taxon>Chromadorea</taxon>
        <taxon>Rhabditida</taxon>
        <taxon>Rhabditina</taxon>
        <taxon>Rhabditomorpha</taxon>
        <taxon>Rhabditoidea</taxon>
        <taxon>Rhabditidae</taxon>
        <taxon>Diploscapter</taxon>
    </lineage>
</organism>
<dbReference type="Proteomes" id="UP000218231">
    <property type="component" value="Unassembled WGS sequence"/>
</dbReference>
<keyword evidence="3" id="KW-1185">Reference proteome</keyword>
<comment type="caution">
    <text evidence="2">The sequence shown here is derived from an EMBL/GenBank/DDBJ whole genome shotgun (WGS) entry which is preliminary data.</text>
</comment>
<dbReference type="AlphaFoldDB" id="A0A2A2K6F2"/>
<dbReference type="EMBL" id="LIAE01009500">
    <property type="protein sequence ID" value="PAV69480.1"/>
    <property type="molecule type" value="Genomic_DNA"/>
</dbReference>
<sequence length="129" mass="13550">MHQACEVLAIEAVEPGVEVAQAQRLAHRIIGTDVGEITGRVAAVAIQVQAGAVRGVAQLELVQVTGGEAQPIDVGAVRPALLNSSAARPSSCTGNRPLPLRPRPESNRTPTRARASSPTPKVPWVKPDW</sequence>
<gene>
    <name evidence="2" type="ORF">WR25_16007</name>
</gene>